<dbReference type="NCBIfam" id="TIGR04178">
    <property type="entry name" value="exo_archaeo"/>
    <property type="match status" value="1"/>
</dbReference>
<keyword evidence="11" id="KW-1185">Reference proteome</keyword>
<evidence type="ECO:0000256" key="7">
    <source>
        <dbReference type="ARBA" id="ARBA00023136"/>
    </source>
</evidence>
<evidence type="ECO:0000256" key="1">
    <source>
        <dbReference type="ARBA" id="ARBA00004651"/>
    </source>
</evidence>
<keyword evidence="5 10" id="KW-0378">Hydrolase</keyword>
<dbReference type="Proteomes" id="UP001301797">
    <property type="component" value="Chromosome"/>
</dbReference>
<dbReference type="NCBIfam" id="TIGR04125">
    <property type="entry name" value="exosort_PGF_TRM"/>
    <property type="match status" value="1"/>
</dbReference>
<comment type="subcellular location">
    <subcellularLocation>
        <location evidence="1">Cell membrane</location>
        <topology evidence="1">Multi-pass membrane protein</topology>
    </subcellularLocation>
</comment>
<keyword evidence="6 9" id="KW-1133">Transmembrane helix</keyword>
<keyword evidence="7 9" id="KW-0472">Membrane</keyword>
<evidence type="ECO:0000256" key="9">
    <source>
        <dbReference type="SAM" id="Phobius"/>
    </source>
</evidence>
<keyword evidence="2" id="KW-1003">Cell membrane</keyword>
<dbReference type="RefSeq" id="WP_317136636.1">
    <property type="nucleotide sequence ID" value="NZ_CP043875.1"/>
</dbReference>
<evidence type="ECO:0000313" key="10">
    <source>
        <dbReference type="EMBL" id="WOF17175.1"/>
    </source>
</evidence>
<feature type="transmembrane region" description="Helical" evidence="9">
    <location>
        <begin position="78"/>
        <end position="97"/>
    </location>
</feature>
<evidence type="ECO:0000256" key="8">
    <source>
        <dbReference type="PIRSR" id="PIRSR025737-1"/>
    </source>
</evidence>
<dbReference type="GO" id="GO:0005886">
    <property type="term" value="C:plasma membrane"/>
    <property type="evidence" value="ECO:0007669"/>
    <property type="project" value="UniProtKB-SubCell"/>
</dbReference>
<keyword evidence="4 9" id="KW-0812">Transmembrane</keyword>
<accession>A0AA97I3B4</accession>
<feature type="transmembrane region" description="Helical" evidence="9">
    <location>
        <begin position="215"/>
        <end position="243"/>
    </location>
</feature>
<dbReference type="GO" id="GO:0008233">
    <property type="term" value="F:peptidase activity"/>
    <property type="evidence" value="ECO:0007669"/>
    <property type="project" value="UniProtKB-KW"/>
</dbReference>
<feature type="active site" description="Acyl-thioester intermediate" evidence="8">
    <location>
        <position position="145"/>
    </location>
</feature>
<dbReference type="Pfam" id="PF09721">
    <property type="entry name" value="Exosortase_EpsH"/>
    <property type="match status" value="1"/>
</dbReference>
<feature type="active site" description="Proton donor" evidence="8">
    <location>
        <position position="186"/>
    </location>
</feature>
<name>A0AA97I3B4_9EURY</name>
<evidence type="ECO:0000313" key="11">
    <source>
        <dbReference type="Proteomes" id="UP001301797"/>
    </source>
</evidence>
<dbReference type="GeneID" id="85230712"/>
<evidence type="ECO:0000256" key="4">
    <source>
        <dbReference type="ARBA" id="ARBA00022692"/>
    </source>
</evidence>
<organism evidence="10 11">
    <name type="scientific">Methanochimaera problematica</name>
    <dbReference type="NCBI Taxonomy" id="2609417"/>
    <lineage>
        <taxon>Archaea</taxon>
        <taxon>Methanobacteriati</taxon>
        <taxon>Methanobacteriota</taxon>
        <taxon>Stenosarchaea group</taxon>
        <taxon>Methanomicrobia</taxon>
        <taxon>Methanomicrobiales</taxon>
        <taxon>Methanomicrobiaceae</taxon>
        <taxon>Methanochimaera</taxon>
    </lineage>
</organism>
<reference evidence="10 11" key="1">
    <citation type="submission" date="2019-09" db="EMBL/GenBank/DDBJ databases">
        <title>The complete genome of Methanoplanus sp. FWC-SCC4.</title>
        <authorList>
            <person name="Chen S.-C."/>
            <person name="Zhou Y.-Z."/>
            <person name="Lai M.-C."/>
        </authorList>
    </citation>
    <scope>NUCLEOTIDE SEQUENCE [LARGE SCALE GENOMIC DNA]</scope>
    <source>
        <strain evidence="10 11">FWC-SCC4</strain>
    </source>
</reference>
<sequence>MEAILATVSFICFVIFLLPIKTRNYFAIIAWSCLLASVFANFPKYIYENNIAYPALALISIPLLLITARNILKENETVLAVTKGTAVAFLIFAPFAYVEQIGNLLIFANVEVISFILDSIGFTYTMSAPDMFLHDIFQVEIILACTGIQAIAIMLGLTFAIPSTTRQKALSIAVVVPVIVIMNLFRSLFVIITYTEQWFPYFPEIASNGNYGYESFFWAHNIISEFGISLITIIIVIYTLILINPGIKDFMAKTLSLYIGELRQMAGKNNP</sequence>
<evidence type="ECO:0000256" key="5">
    <source>
        <dbReference type="ARBA" id="ARBA00022801"/>
    </source>
</evidence>
<dbReference type="EC" id="3.4.22.-" evidence="10"/>
<dbReference type="InterPro" id="IPR014522">
    <property type="entry name" value="ArtA"/>
</dbReference>
<protein>
    <submittedName>
        <fullName evidence="10">Archaeosortase A</fullName>
        <ecNumber evidence="10">3.4.22.-</ecNumber>
    </submittedName>
</protein>
<feature type="transmembrane region" description="Helical" evidence="9">
    <location>
        <begin position="172"/>
        <end position="195"/>
    </location>
</feature>
<evidence type="ECO:0000256" key="3">
    <source>
        <dbReference type="ARBA" id="ARBA00022670"/>
    </source>
</evidence>
<dbReference type="EMBL" id="CP043875">
    <property type="protein sequence ID" value="WOF17175.1"/>
    <property type="molecule type" value="Genomic_DNA"/>
</dbReference>
<dbReference type="InterPro" id="IPR019127">
    <property type="entry name" value="Exosortase"/>
</dbReference>
<feature type="transmembrane region" description="Helical" evidence="9">
    <location>
        <begin position="51"/>
        <end position="72"/>
    </location>
</feature>
<dbReference type="InterPro" id="IPR026392">
    <property type="entry name" value="Exo/Archaeosortase_dom"/>
</dbReference>
<feature type="transmembrane region" description="Helical" evidence="9">
    <location>
        <begin position="104"/>
        <end position="124"/>
    </location>
</feature>
<keyword evidence="3" id="KW-0645">Protease</keyword>
<dbReference type="PIRSF" id="PIRSF025737">
    <property type="entry name" value="Cyco1"/>
    <property type="match status" value="1"/>
</dbReference>
<feature type="transmembrane region" description="Helical" evidence="9">
    <location>
        <begin position="136"/>
        <end position="160"/>
    </location>
</feature>
<dbReference type="KEGG" id="mefw:F1737_11040"/>
<dbReference type="GO" id="GO:0006508">
    <property type="term" value="P:proteolysis"/>
    <property type="evidence" value="ECO:0007669"/>
    <property type="project" value="UniProtKB-KW"/>
</dbReference>
<dbReference type="AlphaFoldDB" id="A0AA97I3B4"/>
<evidence type="ECO:0000256" key="6">
    <source>
        <dbReference type="ARBA" id="ARBA00022989"/>
    </source>
</evidence>
<evidence type="ECO:0000256" key="2">
    <source>
        <dbReference type="ARBA" id="ARBA00022475"/>
    </source>
</evidence>
<gene>
    <name evidence="10" type="primary">artA</name>
    <name evidence="10" type="ORF">F1737_11040</name>
</gene>
<feature type="transmembrane region" description="Helical" evidence="9">
    <location>
        <begin position="25"/>
        <end position="42"/>
    </location>
</feature>
<proteinExistence type="predicted"/>